<comment type="function">
    <text evidence="1">Site-specific tyrosine recombinase, which acts by catalyzing the cutting and rejoining of the recombining DNA molecules.</text>
</comment>
<evidence type="ECO:0000256" key="2">
    <source>
        <dbReference type="ARBA" id="ARBA00008857"/>
    </source>
</evidence>
<evidence type="ECO:0000259" key="8">
    <source>
        <dbReference type="PROSITE" id="PS51900"/>
    </source>
</evidence>
<organism evidence="9 10">
    <name type="scientific">Zhenpiania hominis</name>
    <dbReference type="NCBI Taxonomy" id="2763644"/>
    <lineage>
        <taxon>Bacteria</taxon>
        <taxon>Bacillati</taxon>
        <taxon>Bacillota</taxon>
        <taxon>Clostridia</taxon>
        <taxon>Peptostreptococcales</taxon>
        <taxon>Anaerovoracaceae</taxon>
        <taxon>Zhenpiania</taxon>
    </lineage>
</organism>
<feature type="domain" description="Tyr recombinase" evidence="7">
    <location>
        <begin position="369"/>
        <end position="550"/>
    </location>
</feature>
<evidence type="ECO:0000256" key="6">
    <source>
        <dbReference type="PROSITE-ProRule" id="PRU01248"/>
    </source>
</evidence>
<comment type="similarity">
    <text evidence="2">Belongs to the 'phage' integrase family.</text>
</comment>
<protein>
    <submittedName>
        <fullName evidence="9">Tyrosine-type recombinase/integrase</fullName>
    </submittedName>
</protein>
<dbReference type="EMBL" id="JACRYT010000005">
    <property type="protein sequence ID" value="MBC6679591.1"/>
    <property type="molecule type" value="Genomic_DNA"/>
</dbReference>
<sequence>MKSNVQSQRADTGLSALGILQEIEACPVLAERQKQKLCSFFTSYPHRSAKEITYSDREAYGVYLLQTGVKKKHAEYLHALDQFKLWYQEMQPLTVVEKRLSFTDDRIFLLYHPDTRIAKELFKTADKEELLWDFSQPASESFTDQVFELLNTILMQPMDRKLRRARLLVLKQLYAFGIRYHLSSILHLDLADEKRFELYLNQTPHLQRYRKSALSYFRKTLFLQSDSICWDASVWYLERFHLDSARVNVANPVRQFSFLEIQDPEHRRYGQQYLRYLLGATELSIATIRFHYSVCKSCFRFLEQEAISFTELKDSVLEDFLHAEKTDCAETINRKVIVLSQMFHYLSVRENLSVPFDSALHIRKSQPYHYRGNVTEKRMEEVIDALSDLDTTLRLMVVTLFCTGLRKNEVCVLTGDCLSHDGTDGWIRLYQSKLRKEKRIPIPDGLYQMLKQYIETERRTANDYLFQNAKGDAYNAQTFTNRMRMACGKWNFAQDGYQFRAHAFRHWFATELFEESNLQVVREFLGHDHDDMTKAYIDGIPRQIQEKSHAYFMEHENEFMKD</sequence>
<feature type="domain" description="Core-binding (CB)" evidence="8">
    <location>
        <begin position="264"/>
        <end position="347"/>
    </location>
</feature>
<dbReference type="InterPro" id="IPR010998">
    <property type="entry name" value="Integrase_recombinase_N"/>
</dbReference>
<proteinExistence type="inferred from homology"/>
<dbReference type="PROSITE" id="PS51900">
    <property type="entry name" value="CB"/>
    <property type="match status" value="1"/>
</dbReference>
<dbReference type="AlphaFoldDB" id="A0A923NID2"/>
<evidence type="ECO:0000256" key="5">
    <source>
        <dbReference type="ARBA" id="ARBA00023172"/>
    </source>
</evidence>
<evidence type="ECO:0000313" key="9">
    <source>
        <dbReference type="EMBL" id="MBC6679591.1"/>
    </source>
</evidence>
<keyword evidence="5" id="KW-0233">DNA recombination</keyword>
<keyword evidence="4 6" id="KW-0238">DNA-binding</keyword>
<dbReference type="GO" id="GO:0015074">
    <property type="term" value="P:DNA integration"/>
    <property type="evidence" value="ECO:0007669"/>
    <property type="project" value="UniProtKB-KW"/>
</dbReference>
<evidence type="ECO:0000313" key="10">
    <source>
        <dbReference type="Proteomes" id="UP000602647"/>
    </source>
</evidence>
<dbReference type="InterPro" id="IPR044068">
    <property type="entry name" value="CB"/>
</dbReference>
<gene>
    <name evidence="9" type="ORF">H9L42_07100</name>
</gene>
<dbReference type="GO" id="GO:0006310">
    <property type="term" value="P:DNA recombination"/>
    <property type="evidence" value="ECO:0007669"/>
    <property type="project" value="UniProtKB-KW"/>
</dbReference>
<evidence type="ECO:0000256" key="4">
    <source>
        <dbReference type="ARBA" id="ARBA00023125"/>
    </source>
</evidence>
<evidence type="ECO:0000256" key="1">
    <source>
        <dbReference type="ARBA" id="ARBA00003283"/>
    </source>
</evidence>
<dbReference type="InterPro" id="IPR004107">
    <property type="entry name" value="Integrase_SAM-like_N"/>
</dbReference>
<dbReference type="Pfam" id="PF02899">
    <property type="entry name" value="Phage_int_SAM_1"/>
    <property type="match status" value="1"/>
</dbReference>
<accession>A0A923NID2</accession>
<dbReference type="PANTHER" id="PTHR30349">
    <property type="entry name" value="PHAGE INTEGRASE-RELATED"/>
    <property type="match status" value="1"/>
</dbReference>
<dbReference type="InterPro" id="IPR050090">
    <property type="entry name" value="Tyrosine_recombinase_XerCD"/>
</dbReference>
<keyword evidence="10" id="KW-1185">Reference proteome</keyword>
<dbReference type="InterPro" id="IPR002104">
    <property type="entry name" value="Integrase_catalytic"/>
</dbReference>
<dbReference type="Gene3D" id="1.10.150.130">
    <property type="match status" value="1"/>
</dbReference>
<comment type="caution">
    <text evidence="9">The sequence shown here is derived from an EMBL/GenBank/DDBJ whole genome shotgun (WGS) entry which is preliminary data.</text>
</comment>
<dbReference type="GO" id="GO:0003677">
    <property type="term" value="F:DNA binding"/>
    <property type="evidence" value="ECO:0007669"/>
    <property type="project" value="UniProtKB-UniRule"/>
</dbReference>
<dbReference type="Proteomes" id="UP000602647">
    <property type="component" value="Unassembled WGS sequence"/>
</dbReference>
<dbReference type="InterPro" id="IPR013762">
    <property type="entry name" value="Integrase-like_cat_sf"/>
</dbReference>
<dbReference type="Gene3D" id="1.10.443.10">
    <property type="entry name" value="Intergrase catalytic core"/>
    <property type="match status" value="1"/>
</dbReference>
<dbReference type="InterPro" id="IPR011010">
    <property type="entry name" value="DNA_brk_join_enz"/>
</dbReference>
<evidence type="ECO:0000256" key="3">
    <source>
        <dbReference type="ARBA" id="ARBA00022908"/>
    </source>
</evidence>
<dbReference type="RefSeq" id="WP_187302695.1">
    <property type="nucleotide sequence ID" value="NZ_JACRYT010000005.1"/>
</dbReference>
<dbReference type="PROSITE" id="PS51898">
    <property type="entry name" value="TYR_RECOMBINASE"/>
    <property type="match status" value="1"/>
</dbReference>
<dbReference type="SUPFAM" id="SSF56349">
    <property type="entry name" value="DNA breaking-rejoining enzymes"/>
    <property type="match status" value="1"/>
</dbReference>
<dbReference type="CDD" id="cd00397">
    <property type="entry name" value="DNA_BRE_C"/>
    <property type="match status" value="1"/>
</dbReference>
<dbReference type="PANTHER" id="PTHR30349:SF41">
    <property type="entry name" value="INTEGRASE_RECOMBINASE PROTEIN MJ0367-RELATED"/>
    <property type="match status" value="1"/>
</dbReference>
<name>A0A923NID2_9FIRM</name>
<dbReference type="Pfam" id="PF00589">
    <property type="entry name" value="Phage_integrase"/>
    <property type="match status" value="1"/>
</dbReference>
<evidence type="ECO:0000259" key="7">
    <source>
        <dbReference type="PROSITE" id="PS51898"/>
    </source>
</evidence>
<reference evidence="9" key="1">
    <citation type="submission" date="2020-08" db="EMBL/GenBank/DDBJ databases">
        <title>Genome public.</title>
        <authorList>
            <person name="Liu C."/>
            <person name="Sun Q."/>
        </authorList>
    </citation>
    <scope>NUCLEOTIDE SEQUENCE</scope>
    <source>
        <strain evidence="9">BX12</strain>
    </source>
</reference>
<keyword evidence="3" id="KW-0229">DNA integration</keyword>